<keyword evidence="3" id="KW-1185">Reference proteome</keyword>
<protein>
    <recommendedName>
        <fullName evidence="4">Colicin import membrane protein</fullName>
    </recommendedName>
</protein>
<feature type="compositionally biased region" description="Basic and acidic residues" evidence="1">
    <location>
        <begin position="259"/>
        <end position="286"/>
    </location>
</feature>
<proteinExistence type="predicted"/>
<sequence length="384" mass="41861">MSEHHSDGVGEAVDDILRQALMVAARLAEVAARARQENLTQARARSERDGREAAARLQAEHAAARASLAPVREQSWWAGANPDQIGAAYQTAASWAGQDPDIAKTLQHMNDRLAERGVHVTASMPESVSDLIRAREWVAREDPFMDGAFGREMTKAGTPDERARLNSSLVAAWLASPEGQHPADVRAKEIEQARAWAEQKDPEAFRQWAQSRQFNDTAAADRKMDDDLVSRWKADTQAAAAPKVAALDGQATQLQGAAAREDRTAEGHRTEGDKATARAQDHRDEMPPPAMDGPSAADLAWLNSQDSERDDAEAHHEWDTAERRAEFADSLRGKADHAAVDARVLADVSQGTHPSAAVRSGPRNAPKARKTQPRQSNQLTKGSR</sequence>
<gene>
    <name evidence="2" type="ORF">ABIA52_000013</name>
</gene>
<evidence type="ECO:0000256" key="1">
    <source>
        <dbReference type="SAM" id="MobiDB-lite"/>
    </source>
</evidence>
<evidence type="ECO:0000313" key="3">
    <source>
        <dbReference type="Proteomes" id="UP001620520"/>
    </source>
</evidence>
<feature type="compositionally biased region" description="Basic and acidic residues" evidence="1">
    <location>
        <begin position="312"/>
        <end position="321"/>
    </location>
</feature>
<dbReference type="Proteomes" id="UP001620520">
    <property type="component" value="Unassembled WGS sequence"/>
</dbReference>
<comment type="caution">
    <text evidence="2">The sequence shown here is derived from an EMBL/GenBank/DDBJ whole genome shotgun (WGS) entry which is preliminary data.</text>
</comment>
<accession>A0ABW8MZG5</accession>
<feature type="region of interest" description="Disordered" evidence="1">
    <location>
        <begin position="344"/>
        <end position="384"/>
    </location>
</feature>
<feature type="compositionally biased region" description="Polar residues" evidence="1">
    <location>
        <begin position="373"/>
        <end position="384"/>
    </location>
</feature>
<dbReference type="EMBL" id="JBIYEW010000001">
    <property type="protein sequence ID" value="MFK4637124.1"/>
    <property type="molecule type" value="Genomic_DNA"/>
</dbReference>
<feature type="region of interest" description="Disordered" evidence="1">
    <location>
        <begin position="242"/>
        <end position="321"/>
    </location>
</feature>
<dbReference type="RefSeq" id="WP_404593118.1">
    <property type="nucleotide sequence ID" value="NZ_JBIYEW010000001.1"/>
</dbReference>
<feature type="compositionally biased region" description="Basic and acidic residues" evidence="1">
    <location>
        <begin position="44"/>
        <end position="58"/>
    </location>
</feature>
<evidence type="ECO:0008006" key="4">
    <source>
        <dbReference type="Google" id="ProtNLM"/>
    </source>
</evidence>
<name>A0ABW8MZG5_9MICC</name>
<feature type="region of interest" description="Disordered" evidence="1">
    <location>
        <begin position="38"/>
        <end position="58"/>
    </location>
</feature>
<evidence type="ECO:0000313" key="2">
    <source>
        <dbReference type="EMBL" id="MFK4637124.1"/>
    </source>
</evidence>
<reference evidence="2 3" key="1">
    <citation type="submission" date="2024-10" db="EMBL/GenBank/DDBJ databases">
        <title>Novel secondary metabolite-producing bacteria for plant disease control.</title>
        <authorList>
            <person name="Chevrette M."/>
        </authorList>
    </citation>
    <scope>NUCLEOTIDE SEQUENCE [LARGE SCALE GENOMIC DNA]</scope>
    <source>
        <strain evidence="2 3">J30 TE3557</strain>
    </source>
</reference>
<organism evidence="2 3">
    <name type="scientific">Paenarthrobacter histidinolovorans</name>
    <dbReference type="NCBI Taxonomy" id="43664"/>
    <lineage>
        <taxon>Bacteria</taxon>
        <taxon>Bacillati</taxon>
        <taxon>Actinomycetota</taxon>
        <taxon>Actinomycetes</taxon>
        <taxon>Micrococcales</taxon>
        <taxon>Micrococcaceae</taxon>
        <taxon>Paenarthrobacter</taxon>
    </lineage>
</organism>